<proteinExistence type="predicted"/>
<dbReference type="EnsemblPlants" id="Kaladp0001s0246.1.v1.1">
    <property type="protein sequence ID" value="Kaladp0001s0246.1.v1.1"/>
    <property type="gene ID" value="Kaladp0001s0246.v1.1"/>
</dbReference>
<keyword evidence="6" id="KW-1185">Reference proteome</keyword>
<evidence type="ECO:0000313" key="5">
    <source>
        <dbReference type="EnsemblPlants" id="Kaladp0001s0246.1.v1.1"/>
    </source>
</evidence>
<evidence type="ECO:0000259" key="4">
    <source>
        <dbReference type="PROSITE" id="PS51762"/>
    </source>
</evidence>
<dbReference type="InterPro" id="IPR013320">
    <property type="entry name" value="ConA-like_dom_sf"/>
</dbReference>
<dbReference type="PANTHER" id="PTHR31062">
    <property type="entry name" value="XYLOGLUCAN ENDOTRANSGLUCOSYLASE/HYDROLASE PROTEIN 8-RELATED"/>
    <property type="match status" value="1"/>
</dbReference>
<dbReference type="OMA" id="WAHLINI"/>
<keyword evidence="2" id="KW-0326">Glycosidase</keyword>
<reference evidence="5" key="1">
    <citation type="submission" date="2021-01" db="UniProtKB">
        <authorList>
            <consortium name="EnsemblPlants"/>
        </authorList>
    </citation>
    <scope>IDENTIFICATION</scope>
</reference>
<feature type="chain" id="PRO_5029462220" description="GH16 domain-containing protein" evidence="3">
    <location>
        <begin position="27"/>
        <end position="173"/>
    </location>
</feature>
<evidence type="ECO:0000313" key="6">
    <source>
        <dbReference type="Proteomes" id="UP000594263"/>
    </source>
</evidence>
<dbReference type="GO" id="GO:0005975">
    <property type="term" value="P:carbohydrate metabolic process"/>
    <property type="evidence" value="ECO:0007669"/>
    <property type="project" value="InterPro"/>
</dbReference>
<sequence length="173" mass="19633">MKGLFTRLSMALLWAHLINIAHSSHAFHLLKFNRDFRITQGSKNNVHISGDGNMATLMLNKKADVGAEVVSHEQFLFGRFDVKIKLLPDEQGRFTGAAASYYLIGTSGNHDEIRYDFSSNENGQGYMLGTNIVINGNRDREISFSFEFDPTKDYHTYSMLNFRVGSYWIVSPL</sequence>
<protein>
    <recommendedName>
        <fullName evidence="4">GH16 domain-containing protein</fullName>
    </recommendedName>
</protein>
<accession>A0A7N0R8S1</accession>
<dbReference type="InterPro" id="IPR000757">
    <property type="entry name" value="Beta-glucanase-like"/>
</dbReference>
<dbReference type="Gramene" id="Kaladp0001s0246.1.v1.1">
    <property type="protein sequence ID" value="Kaladp0001s0246.1.v1.1"/>
    <property type="gene ID" value="Kaladp0001s0246.v1.1"/>
</dbReference>
<keyword evidence="3" id="KW-0732">Signal</keyword>
<keyword evidence="1" id="KW-0378">Hydrolase</keyword>
<evidence type="ECO:0000256" key="2">
    <source>
        <dbReference type="ARBA" id="ARBA00023295"/>
    </source>
</evidence>
<dbReference type="Gene3D" id="2.60.120.200">
    <property type="match status" value="1"/>
</dbReference>
<dbReference type="Pfam" id="PF00722">
    <property type="entry name" value="Glyco_hydro_16"/>
    <property type="match status" value="1"/>
</dbReference>
<dbReference type="InterPro" id="IPR044791">
    <property type="entry name" value="Beta-glucanase/XTH"/>
</dbReference>
<name>A0A7N0R8S1_KALFE</name>
<dbReference type="SUPFAM" id="SSF49899">
    <property type="entry name" value="Concanavalin A-like lectins/glucanases"/>
    <property type="match status" value="1"/>
</dbReference>
<dbReference type="GO" id="GO:0004553">
    <property type="term" value="F:hydrolase activity, hydrolyzing O-glycosyl compounds"/>
    <property type="evidence" value="ECO:0007669"/>
    <property type="project" value="InterPro"/>
</dbReference>
<feature type="domain" description="GH16" evidence="4">
    <location>
        <begin position="12"/>
        <end position="173"/>
    </location>
</feature>
<feature type="signal peptide" evidence="3">
    <location>
        <begin position="1"/>
        <end position="26"/>
    </location>
</feature>
<evidence type="ECO:0000256" key="1">
    <source>
        <dbReference type="ARBA" id="ARBA00022801"/>
    </source>
</evidence>
<evidence type="ECO:0000256" key="3">
    <source>
        <dbReference type="SAM" id="SignalP"/>
    </source>
</evidence>
<dbReference type="AlphaFoldDB" id="A0A7N0R8S1"/>
<dbReference type="Proteomes" id="UP000594263">
    <property type="component" value="Unplaced"/>
</dbReference>
<dbReference type="PROSITE" id="PS51762">
    <property type="entry name" value="GH16_2"/>
    <property type="match status" value="1"/>
</dbReference>
<organism evidence="5 6">
    <name type="scientific">Kalanchoe fedtschenkoi</name>
    <name type="common">Lavender scallops</name>
    <name type="synonym">South American air plant</name>
    <dbReference type="NCBI Taxonomy" id="63787"/>
    <lineage>
        <taxon>Eukaryota</taxon>
        <taxon>Viridiplantae</taxon>
        <taxon>Streptophyta</taxon>
        <taxon>Embryophyta</taxon>
        <taxon>Tracheophyta</taxon>
        <taxon>Spermatophyta</taxon>
        <taxon>Magnoliopsida</taxon>
        <taxon>eudicotyledons</taxon>
        <taxon>Gunneridae</taxon>
        <taxon>Pentapetalae</taxon>
        <taxon>Saxifragales</taxon>
        <taxon>Crassulaceae</taxon>
        <taxon>Kalanchoe</taxon>
    </lineage>
</organism>